<organism evidence="1 2">
    <name type="scientific">Flavobacterium croceum DSM 17960</name>
    <dbReference type="NCBI Taxonomy" id="1121886"/>
    <lineage>
        <taxon>Bacteria</taxon>
        <taxon>Pseudomonadati</taxon>
        <taxon>Bacteroidota</taxon>
        <taxon>Flavobacteriia</taxon>
        <taxon>Flavobacteriales</taxon>
        <taxon>Flavobacteriaceae</taxon>
        <taxon>Flavobacterium</taxon>
    </lineage>
</organism>
<evidence type="ECO:0000313" key="2">
    <source>
        <dbReference type="Proteomes" id="UP000237056"/>
    </source>
</evidence>
<dbReference type="EMBL" id="PQNY01000005">
    <property type="protein sequence ID" value="POS02216.1"/>
    <property type="molecule type" value="Genomic_DNA"/>
</dbReference>
<keyword evidence="2" id="KW-1185">Reference proteome</keyword>
<name>A0A2S4N936_9FLAO</name>
<dbReference type="AlphaFoldDB" id="A0A2S4N936"/>
<accession>A0A2S4N936</accession>
<reference evidence="1 2" key="1">
    <citation type="submission" date="2018-01" db="EMBL/GenBank/DDBJ databases">
        <title>Genomic Encyclopedia of Type Strains, Phase I: the one thousand microbial genomes (KMG-I) project.</title>
        <authorList>
            <person name="Goeker M."/>
        </authorList>
    </citation>
    <scope>NUCLEOTIDE SEQUENCE [LARGE SCALE GENOMIC DNA]</scope>
    <source>
        <strain evidence="1 2">DSM 17960</strain>
    </source>
</reference>
<comment type="caution">
    <text evidence="1">The sequence shown here is derived from an EMBL/GenBank/DDBJ whole genome shotgun (WGS) entry which is preliminary data.</text>
</comment>
<dbReference type="Proteomes" id="UP000237056">
    <property type="component" value="Unassembled WGS sequence"/>
</dbReference>
<evidence type="ECO:0000313" key="1">
    <source>
        <dbReference type="EMBL" id="POS02216.1"/>
    </source>
</evidence>
<sequence length="31" mass="3602">MDFTFLFSALKFHTLSEELSSFESTFLDPIT</sequence>
<gene>
    <name evidence="1" type="ORF">Q361_105111</name>
</gene>
<proteinExistence type="predicted"/>
<protein>
    <submittedName>
        <fullName evidence="1">Uncharacterized protein</fullName>
    </submittedName>
</protein>